<evidence type="ECO:0000256" key="4">
    <source>
        <dbReference type="ARBA" id="ARBA00022475"/>
    </source>
</evidence>
<keyword evidence="7 8" id="KW-0472">Membrane</keyword>
<feature type="transmembrane region" description="Helical" evidence="12">
    <location>
        <begin position="123"/>
        <end position="140"/>
    </location>
</feature>
<keyword evidence="10" id="KW-0464">Manganese</keyword>
<evidence type="ECO:0000313" key="15">
    <source>
        <dbReference type="Proteomes" id="UP000187172"/>
    </source>
</evidence>
<keyword evidence="4 8" id="KW-1003">Cell membrane</keyword>
<keyword evidence="5 12" id="KW-0812">Transmembrane</keyword>
<comment type="similarity">
    <text evidence="3 8">Belongs to the LTA synthase family.</text>
</comment>
<dbReference type="PANTHER" id="PTHR47371:SF3">
    <property type="entry name" value="PHOSPHOGLYCEROL TRANSFERASE I"/>
    <property type="match status" value="1"/>
</dbReference>
<dbReference type="SUPFAM" id="SSF53649">
    <property type="entry name" value="Alkaline phosphatase-like"/>
    <property type="match status" value="1"/>
</dbReference>
<protein>
    <submittedName>
        <fullName evidence="14">Sulfatase</fullName>
    </submittedName>
</protein>
<evidence type="ECO:0000256" key="10">
    <source>
        <dbReference type="PIRSR" id="PIRSR005091-2"/>
    </source>
</evidence>
<evidence type="ECO:0000256" key="11">
    <source>
        <dbReference type="PIRSR" id="PIRSR005091-3"/>
    </source>
</evidence>
<evidence type="ECO:0000256" key="2">
    <source>
        <dbReference type="ARBA" id="ARBA00004936"/>
    </source>
</evidence>
<dbReference type="Gene3D" id="3.40.720.10">
    <property type="entry name" value="Alkaline Phosphatase, subunit A"/>
    <property type="match status" value="1"/>
</dbReference>
<feature type="binding site" evidence="11">
    <location>
        <position position="292"/>
    </location>
    <ligand>
        <name>Mn(2+)</name>
        <dbReference type="ChEBI" id="CHEBI:29035"/>
    </ligand>
</feature>
<dbReference type="PANTHER" id="PTHR47371">
    <property type="entry name" value="LIPOTEICHOIC ACID SYNTHASE"/>
    <property type="match status" value="1"/>
</dbReference>
<evidence type="ECO:0000259" key="13">
    <source>
        <dbReference type="Pfam" id="PF00884"/>
    </source>
</evidence>
<evidence type="ECO:0000256" key="12">
    <source>
        <dbReference type="SAM" id="Phobius"/>
    </source>
</evidence>
<sequence length="622" mass="71097">MKRKEVGNVSSLRGFLRKPFVLFTILLLLKGYLAWAVTFNDLMPWKPIITEIPFIWLVFCLIEWFAGKRKFGAYVIANLLLTTIFFAVIMYFKYYGVIATYHALEQVNQVTAVRNSVFSLMDPYYLLIYADIVVIFVIMVRGRKARQWKDQTSRRARRSVVTVLFILSLVICLFNIVPNRASMNEITKAQQMGILNYEAYTIFSKKKEDIVPLNSITQASIDELKGIKKTDQPQHFGDAKGKNVIIIQLESFQNFLINLKIDGQEITPNMNKLAKEQYYFPNFNQMVGQGNTSDAEFVVNTSFYVPPSGAATQNYVDKKLPSLPRLMESNGYATATFHTNDVEFWNRGELYSSLGFQHYYDKSFFGDEDSFFFGPSDEVLYKKTAAKMKEMDQEDKPFYAQVISMSAHHPFTIPERKYHMQLPERYDGTFVGDYIRAQNYADYALGQFIDELKTNGLWEDSLIVIYGDHMGLPLYSLDRDDKELMKEIYGHEYSYSDMINIPLILAGGSIQHPEVNNTVGGQVDILPTVANLTGVSVKDHIHFGQDLLNQSYNLIPERYYLPTGSFLTDNALFVSGAGYEDGAQYPLSGRTSVDGGTTEEEYNRALKLLNLSDSYVNQQPLK</sequence>
<feature type="binding site" evidence="11">
    <location>
        <position position="250"/>
    </location>
    <ligand>
        <name>Mn(2+)</name>
        <dbReference type="ChEBI" id="CHEBI:29035"/>
    </ligand>
</feature>
<dbReference type="InterPro" id="IPR012160">
    <property type="entry name" value="LtaS-like"/>
</dbReference>
<dbReference type="CDD" id="cd16015">
    <property type="entry name" value="LTA_synthase"/>
    <property type="match status" value="1"/>
</dbReference>
<dbReference type="EMBL" id="MRTP01000005">
    <property type="protein sequence ID" value="OMF53276.1"/>
    <property type="molecule type" value="Genomic_DNA"/>
</dbReference>
<dbReference type="Pfam" id="PF00884">
    <property type="entry name" value="Sulfatase"/>
    <property type="match status" value="1"/>
</dbReference>
<dbReference type="Gene3D" id="3.30.1120.170">
    <property type="match status" value="1"/>
</dbReference>
<keyword evidence="10" id="KW-0479">Metal-binding</keyword>
<evidence type="ECO:0000256" key="1">
    <source>
        <dbReference type="ARBA" id="ARBA00004651"/>
    </source>
</evidence>
<accession>A0A1R1EN79</accession>
<dbReference type="InterPro" id="IPR050448">
    <property type="entry name" value="OpgB/LTA_synthase_biosynth"/>
</dbReference>
<name>A0A1R1EN79_9BACL</name>
<dbReference type="GO" id="GO:0046872">
    <property type="term" value="F:metal ion binding"/>
    <property type="evidence" value="ECO:0007669"/>
    <property type="project" value="UniProtKB-KW"/>
</dbReference>
<dbReference type="PIRSF" id="PIRSF005091">
    <property type="entry name" value="Mmb_sulf_HI1246"/>
    <property type="match status" value="1"/>
</dbReference>
<feature type="active site" evidence="9">
    <location>
        <position position="292"/>
    </location>
</feature>
<evidence type="ECO:0000256" key="5">
    <source>
        <dbReference type="ARBA" id="ARBA00022692"/>
    </source>
</evidence>
<organism evidence="14 15">
    <name type="scientific">Paenibacillus rhizosphaerae</name>
    <dbReference type="NCBI Taxonomy" id="297318"/>
    <lineage>
        <taxon>Bacteria</taxon>
        <taxon>Bacillati</taxon>
        <taxon>Bacillota</taxon>
        <taxon>Bacilli</taxon>
        <taxon>Bacillales</taxon>
        <taxon>Paenibacillaceae</taxon>
        <taxon>Paenibacillus</taxon>
    </lineage>
</organism>
<proteinExistence type="inferred from homology"/>
<dbReference type="Proteomes" id="UP000187172">
    <property type="component" value="Unassembled WGS sequence"/>
</dbReference>
<dbReference type="AlphaFoldDB" id="A0A1R1EN79"/>
<feature type="binding site" evidence="11">
    <location>
        <position position="469"/>
    </location>
    <ligand>
        <name>Mn(2+)</name>
        <dbReference type="ChEBI" id="CHEBI:29035"/>
    </ligand>
</feature>
<gene>
    <name evidence="14" type="ORF">BK138_18980</name>
</gene>
<evidence type="ECO:0000256" key="6">
    <source>
        <dbReference type="ARBA" id="ARBA00022989"/>
    </source>
</evidence>
<comment type="pathway">
    <text evidence="2">Cell wall biogenesis; lipoteichoic acid biosynthesis.</text>
</comment>
<comment type="caution">
    <text evidence="14">The sequence shown here is derived from an EMBL/GenBank/DDBJ whole genome shotgun (WGS) entry which is preliminary data.</text>
</comment>
<feature type="transmembrane region" description="Helical" evidence="12">
    <location>
        <begin position="45"/>
        <end position="66"/>
    </location>
</feature>
<comment type="subcellular location">
    <subcellularLocation>
        <location evidence="1">Cell membrane</location>
        <topology evidence="1">Multi-pass membrane protein</topology>
    </subcellularLocation>
</comment>
<evidence type="ECO:0000256" key="7">
    <source>
        <dbReference type="ARBA" id="ARBA00023136"/>
    </source>
</evidence>
<dbReference type="STRING" id="297318.BK138_18980"/>
<dbReference type="GO" id="GO:0005886">
    <property type="term" value="C:plasma membrane"/>
    <property type="evidence" value="ECO:0007669"/>
    <property type="project" value="UniProtKB-SubCell"/>
</dbReference>
<reference evidence="14 15" key="1">
    <citation type="submission" date="2016-11" db="EMBL/GenBank/DDBJ databases">
        <title>Paenibacillus species isolates.</title>
        <authorList>
            <person name="Beno S.M."/>
        </authorList>
    </citation>
    <scope>NUCLEOTIDE SEQUENCE [LARGE SCALE GENOMIC DNA]</scope>
    <source>
        <strain evidence="14 15">FSL R5-0378</strain>
    </source>
</reference>
<dbReference type="InterPro" id="IPR017850">
    <property type="entry name" value="Alkaline_phosphatase_core_sf"/>
</dbReference>
<evidence type="ECO:0000313" key="14">
    <source>
        <dbReference type="EMBL" id="OMF53276.1"/>
    </source>
</evidence>
<evidence type="ECO:0000256" key="9">
    <source>
        <dbReference type="PIRSR" id="PIRSR005091-1"/>
    </source>
</evidence>
<evidence type="ECO:0000256" key="8">
    <source>
        <dbReference type="PIRNR" id="PIRNR005091"/>
    </source>
</evidence>
<keyword evidence="15" id="KW-1185">Reference proteome</keyword>
<feature type="transmembrane region" description="Helical" evidence="12">
    <location>
        <begin position="20"/>
        <end position="39"/>
    </location>
</feature>
<dbReference type="InterPro" id="IPR000917">
    <property type="entry name" value="Sulfatase_N"/>
</dbReference>
<keyword evidence="6 12" id="KW-1133">Transmembrane helix</keyword>
<feature type="binding site" evidence="10">
    <location>
        <position position="408"/>
    </location>
    <ligand>
        <name>substrate</name>
    </ligand>
</feature>
<feature type="transmembrane region" description="Helical" evidence="12">
    <location>
        <begin position="160"/>
        <end position="177"/>
    </location>
</feature>
<feature type="domain" description="Sulfatase N-terminal" evidence="13">
    <location>
        <begin position="242"/>
        <end position="535"/>
    </location>
</feature>
<feature type="binding site" evidence="11">
    <location>
        <position position="468"/>
    </location>
    <ligand>
        <name>Mn(2+)</name>
        <dbReference type="ChEBI" id="CHEBI:29035"/>
    </ligand>
</feature>
<feature type="transmembrane region" description="Helical" evidence="12">
    <location>
        <begin position="73"/>
        <end position="92"/>
    </location>
</feature>
<evidence type="ECO:0000256" key="3">
    <source>
        <dbReference type="ARBA" id="ARBA00009983"/>
    </source>
</evidence>